<dbReference type="HAMAP" id="MF_00751">
    <property type="entry name" value="SecG"/>
    <property type="match status" value="1"/>
</dbReference>
<comment type="caution">
    <text evidence="16">The sequence shown here is derived from an EMBL/GenBank/DDBJ whole genome shotgun (WGS) entry which is preliminary data.</text>
</comment>
<feature type="topological domain" description="Cytoplasmic" evidence="14">
    <location>
        <begin position="1"/>
        <end position="33"/>
    </location>
</feature>
<sequence length="58" mass="6239">MSKKSKKKEGPALLSAAGLVRFYEESDVGLKLKPHILIGIMVAFTIAIIALSKLMPIA</sequence>
<keyword evidence="10 14" id="KW-0472">Membrane</keyword>
<keyword evidence="5 14" id="KW-1003">Cell membrane</keyword>
<gene>
    <name evidence="14" type="primary">secG</name>
    <name evidence="16" type="ORF">ENP55_05575</name>
</gene>
<evidence type="ECO:0000256" key="9">
    <source>
        <dbReference type="ARBA" id="ARBA00023010"/>
    </source>
</evidence>
<evidence type="ECO:0000256" key="6">
    <source>
        <dbReference type="ARBA" id="ARBA00022692"/>
    </source>
</evidence>
<dbReference type="AlphaFoldDB" id="A0A7C2FHG6"/>
<comment type="subunit">
    <text evidence="12 14">Component of the protein translocase complex. Heterotrimer consisting of alpha (SecY), beta (SecG) and gamma (SecE) subunits. Can form oligomers of the heterotrimer.</text>
</comment>
<evidence type="ECO:0000256" key="12">
    <source>
        <dbReference type="ARBA" id="ARBA00025929"/>
    </source>
</evidence>
<keyword evidence="7 14" id="KW-0653">Protein transport</keyword>
<evidence type="ECO:0000256" key="8">
    <source>
        <dbReference type="ARBA" id="ARBA00022989"/>
    </source>
</evidence>
<reference evidence="16" key="1">
    <citation type="journal article" date="2020" name="mSystems">
        <title>Genome- and Community-Level Interaction Insights into Carbon Utilization and Element Cycling Functions of Hydrothermarchaeota in Hydrothermal Sediment.</title>
        <authorList>
            <person name="Zhou Z."/>
            <person name="Liu Y."/>
            <person name="Xu W."/>
            <person name="Pan J."/>
            <person name="Luo Z.H."/>
            <person name="Li M."/>
        </authorList>
    </citation>
    <scope>NUCLEOTIDE SEQUENCE [LARGE SCALE GENOMIC DNA]</scope>
    <source>
        <strain evidence="16">SpSt-23</strain>
    </source>
</reference>
<name>A0A7C2FHG6_9CREN</name>
<evidence type="ECO:0000256" key="1">
    <source>
        <dbReference type="ARBA" id="ARBA00004162"/>
    </source>
</evidence>
<keyword evidence="9 14" id="KW-0811">Translocation</keyword>
<evidence type="ECO:0000313" key="16">
    <source>
        <dbReference type="EMBL" id="HEF87740.1"/>
    </source>
</evidence>
<protein>
    <recommendedName>
        <fullName evidence="3 14">Preprotein translocase subunit SecG</fullName>
    </recommendedName>
    <alternativeName>
        <fullName evidence="13 14">Protein transport protein Sec61 subunit beta homolog</fullName>
    </alternativeName>
</protein>
<evidence type="ECO:0000256" key="10">
    <source>
        <dbReference type="ARBA" id="ARBA00023136"/>
    </source>
</evidence>
<dbReference type="GO" id="GO:0005886">
    <property type="term" value="C:plasma membrane"/>
    <property type="evidence" value="ECO:0007669"/>
    <property type="project" value="UniProtKB-SubCell"/>
</dbReference>
<evidence type="ECO:0000256" key="4">
    <source>
        <dbReference type="ARBA" id="ARBA00022448"/>
    </source>
</evidence>
<evidence type="ECO:0000256" key="2">
    <source>
        <dbReference type="ARBA" id="ARBA00006103"/>
    </source>
</evidence>
<dbReference type="Pfam" id="PF03911">
    <property type="entry name" value="Sec61_beta"/>
    <property type="match status" value="1"/>
</dbReference>
<comment type="similarity">
    <text evidence="2 14">Belongs to the SEC61-beta family.</text>
</comment>
<feature type="transmembrane region" description="Helical" evidence="15">
    <location>
        <begin position="32"/>
        <end position="51"/>
    </location>
</feature>
<dbReference type="InterPro" id="IPR023531">
    <property type="entry name" value="Preprot_translocase_SecG"/>
</dbReference>
<keyword evidence="8 14" id="KW-1133">Transmembrane helix</keyword>
<dbReference type="GO" id="GO:0015031">
    <property type="term" value="P:protein transport"/>
    <property type="evidence" value="ECO:0007669"/>
    <property type="project" value="UniProtKB-UniRule"/>
</dbReference>
<evidence type="ECO:0000256" key="7">
    <source>
        <dbReference type="ARBA" id="ARBA00022927"/>
    </source>
</evidence>
<proteinExistence type="inferred from homology"/>
<evidence type="ECO:0000256" key="14">
    <source>
        <dbReference type="HAMAP-Rule" id="MF_00751"/>
    </source>
</evidence>
<evidence type="ECO:0000256" key="3">
    <source>
        <dbReference type="ARBA" id="ARBA00014522"/>
    </source>
</evidence>
<keyword evidence="4 14" id="KW-0813">Transport</keyword>
<keyword evidence="6 14" id="KW-0812">Transmembrane</keyword>
<organism evidence="16">
    <name type="scientific">Thermosphaera aggregans</name>
    <dbReference type="NCBI Taxonomy" id="54254"/>
    <lineage>
        <taxon>Archaea</taxon>
        <taxon>Thermoproteota</taxon>
        <taxon>Thermoprotei</taxon>
        <taxon>Desulfurococcales</taxon>
        <taxon>Desulfurococcaceae</taxon>
        <taxon>Thermosphaera</taxon>
    </lineage>
</organism>
<evidence type="ECO:0000256" key="5">
    <source>
        <dbReference type="ARBA" id="ARBA00022475"/>
    </source>
</evidence>
<dbReference type="NCBIfam" id="NF002318">
    <property type="entry name" value="PRK01253.1"/>
    <property type="match status" value="1"/>
</dbReference>
<evidence type="ECO:0000256" key="13">
    <source>
        <dbReference type="ARBA" id="ARBA00031868"/>
    </source>
</evidence>
<comment type="subcellular location">
    <subcellularLocation>
        <location evidence="1 14">Cell membrane</location>
        <topology evidence="1 14">Single-pass membrane protein</topology>
    </subcellularLocation>
</comment>
<dbReference type="InterPro" id="IPR016482">
    <property type="entry name" value="SecG/Sec61-beta/Sbh"/>
</dbReference>
<accession>A0A7C2FHG6</accession>
<evidence type="ECO:0000256" key="11">
    <source>
        <dbReference type="ARBA" id="ARBA00025485"/>
    </source>
</evidence>
<evidence type="ECO:0000256" key="15">
    <source>
        <dbReference type="SAM" id="Phobius"/>
    </source>
</evidence>
<dbReference type="EMBL" id="DSJT01000030">
    <property type="protein sequence ID" value="HEF87740.1"/>
    <property type="molecule type" value="Genomic_DNA"/>
</dbReference>
<comment type="function">
    <text evidence="11 14">Involved in protein export. The function of the beta subunit is unknown, but it may be involved in stabilization of the trimeric complex.</text>
</comment>